<sequence length="275" mass="32729">MNEIKIYLAHRTSTRFIEQQVNLIRKYFKHNDDSILKIYGFVDCPINPDNMRQLWLKMGVEPIEIPQIIDNINRCNACVSVSFGLAFNYVYKNYILSDKHISIIMENDVFPFKEINIDNYVKDYEICGDIRFNASFLPIRITHFWLGFIIFNNKIMTDREKFSGLCTEIIPRNSNNKYWTDCGGTSYYWINAKPRNIRQMVTNGNEDYDGFTSLQCTPHNITYDIQNLPGVFRENYNPYYRVLVYDNCLIHLERMGKEDQNAKFDWWVNCYNKII</sequence>
<protein>
    <recommendedName>
        <fullName evidence="2">Glycosyltransferase</fullName>
    </recommendedName>
</protein>
<dbReference type="EMBL" id="MN739866">
    <property type="protein sequence ID" value="QHT75275.1"/>
    <property type="molecule type" value="Genomic_DNA"/>
</dbReference>
<dbReference type="AlphaFoldDB" id="A0A6C0H550"/>
<accession>A0A6C0H550</accession>
<evidence type="ECO:0008006" key="2">
    <source>
        <dbReference type="Google" id="ProtNLM"/>
    </source>
</evidence>
<name>A0A6C0H550_9ZZZZ</name>
<proteinExistence type="predicted"/>
<organism evidence="1">
    <name type="scientific">viral metagenome</name>
    <dbReference type="NCBI Taxonomy" id="1070528"/>
    <lineage>
        <taxon>unclassified sequences</taxon>
        <taxon>metagenomes</taxon>
        <taxon>organismal metagenomes</taxon>
    </lineage>
</organism>
<reference evidence="1" key="1">
    <citation type="journal article" date="2020" name="Nature">
        <title>Giant virus diversity and host interactions through global metagenomics.</title>
        <authorList>
            <person name="Schulz F."/>
            <person name="Roux S."/>
            <person name="Paez-Espino D."/>
            <person name="Jungbluth S."/>
            <person name="Walsh D.A."/>
            <person name="Denef V.J."/>
            <person name="McMahon K.D."/>
            <person name="Konstantinidis K.T."/>
            <person name="Eloe-Fadrosh E.A."/>
            <person name="Kyrpides N.C."/>
            <person name="Woyke T."/>
        </authorList>
    </citation>
    <scope>NUCLEOTIDE SEQUENCE</scope>
    <source>
        <strain evidence="1">GVMAG-M-3300023179-63</strain>
    </source>
</reference>
<evidence type="ECO:0000313" key="1">
    <source>
        <dbReference type="EMBL" id="QHT75275.1"/>
    </source>
</evidence>